<gene>
    <name evidence="2" type="ORF">RHOBADRAFT_41963</name>
</gene>
<feature type="region of interest" description="Disordered" evidence="1">
    <location>
        <begin position="1"/>
        <end position="23"/>
    </location>
</feature>
<dbReference type="RefSeq" id="XP_018272804.1">
    <property type="nucleotide sequence ID" value="XM_018413986.1"/>
</dbReference>
<dbReference type="EMBL" id="KQ474075">
    <property type="protein sequence ID" value="KPV76755.1"/>
    <property type="molecule type" value="Genomic_DNA"/>
</dbReference>
<keyword evidence="3" id="KW-1185">Reference proteome</keyword>
<dbReference type="Proteomes" id="UP000053890">
    <property type="component" value="Unassembled WGS sequence"/>
</dbReference>
<evidence type="ECO:0000313" key="2">
    <source>
        <dbReference type="EMBL" id="KPV76755.1"/>
    </source>
</evidence>
<organism evidence="2 3">
    <name type="scientific">Rhodotorula graminis (strain WP1)</name>
    <dbReference type="NCBI Taxonomy" id="578459"/>
    <lineage>
        <taxon>Eukaryota</taxon>
        <taxon>Fungi</taxon>
        <taxon>Dikarya</taxon>
        <taxon>Basidiomycota</taxon>
        <taxon>Pucciniomycotina</taxon>
        <taxon>Microbotryomycetes</taxon>
        <taxon>Sporidiobolales</taxon>
        <taxon>Sporidiobolaceae</taxon>
        <taxon>Rhodotorula</taxon>
    </lineage>
</organism>
<sequence>MADPRIPDSSIPSAVSSPASSLVDQAPNATYHIVERVKGDQQVELCRVGGDGARGRECVQIAEDVTKVFAFMQKQGFFCQLPFDPTHTEIECIRINKIIARQS</sequence>
<accession>A0A194S8F3</accession>
<dbReference type="GeneID" id="28974434"/>
<name>A0A194S8F3_RHOGW</name>
<evidence type="ECO:0000256" key="1">
    <source>
        <dbReference type="SAM" id="MobiDB-lite"/>
    </source>
</evidence>
<dbReference type="AlphaFoldDB" id="A0A194S8F3"/>
<dbReference type="OrthoDB" id="5277092at2759"/>
<evidence type="ECO:0000313" key="3">
    <source>
        <dbReference type="Proteomes" id="UP000053890"/>
    </source>
</evidence>
<feature type="compositionally biased region" description="Low complexity" evidence="1">
    <location>
        <begin position="7"/>
        <end position="23"/>
    </location>
</feature>
<dbReference type="OMA" id="IECIRIN"/>
<protein>
    <submittedName>
        <fullName evidence="2">Uncharacterized protein</fullName>
    </submittedName>
</protein>
<proteinExistence type="predicted"/>
<reference evidence="2 3" key="1">
    <citation type="journal article" date="2015" name="Front. Microbiol.">
        <title>Genome sequence of the plant growth promoting endophytic yeast Rhodotorula graminis WP1.</title>
        <authorList>
            <person name="Firrincieli A."/>
            <person name="Otillar R."/>
            <person name="Salamov A."/>
            <person name="Schmutz J."/>
            <person name="Khan Z."/>
            <person name="Redman R.S."/>
            <person name="Fleck N.D."/>
            <person name="Lindquist E."/>
            <person name="Grigoriev I.V."/>
            <person name="Doty S.L."/>
        </authorList>
    </citation>
    <scope>NUCLEOTIDE SEQUENCE [LARGE SCALE GENOMIC DNA]</scope>
    <source>
        <strain evidence="2 3">WP1</strain>
    </source>
</reference>